<accession>A0A139H0X1</accession>
<dbReference type="EMBL" id="LFZN01000186">
    <property type="protein sequence ID" value="KXS96106.1"/>
    <property type="molecule type" value="Genomic_DNA"/>
</dbReference>
<keyword evidence="3" id="KW-1185">Reference proteome</keyword>
<gene>
    <name evidence="2" type="ORF">AC578_7771</name>
</gene>
<evidence type="ECO:0000256" key="1">
    <source>
        <dbReference type="SAM" id="MobiDB-lite"/>
    </source>
</evidence>
<organism evidence="2 3">
    <name type="scientific">Pseudocercospora eumusae</name>
    <dbReference type="NCBI Taxonomy" id="321146"/>
    <lineage>
        <taxon>Eukaryota</taxon>
        <taxon>Fungi</taxon>
        <taxon>Dikarya</taxon>
        <taxon>Ascomycota</taxon>
        <taxon>Pezizomycotina</taxon>
        <taxon>Dothideomycetes</taxon>
        <taxon>Dothideomycetidae</taxon>
        <taxon>Mycosphaerellales</taxon>
        <taxon>Mycosphaerellaceae</taxon>
        <taxon>Pseudocercospora</taxon>
    </lineage>
</organism>
<sequence length="267" mass="29388">MAGFGVDDTHYLDGVLERLGWTTKTPCMWPTSRNKKCRSLNCINASFTPVAIERALTAIRSAAAPNDIVARILQAIDIARCEVHCRRSTADWTIFRWWLYTLKGVTESVQHAIPRYSQHHYEQLDKILQNSRFTETCLPIIAKLCSESGAFEDWALVDKKCHQVLDVKPTLPMILPCLAGSRSPTNDAAASYSDGATSPGTTTAGEDTAMIVPGPVQAPTARWAEVEGRLETGIGLHKTCIDGGRRTSSGNSDIDDFFDLEGYLRAN</sequence>
<feature type="compositionally biased region" description="Polar residues" evidence="1">
    <location>
        <begin position="188"/>
        <end position="205"/>
    </location>
</feature>
<evidence type="ECO:0000313" key="3">
    <source>
        <dbReference type="Proteomes" id="UP000070133"/>
    </source>
</evidence>
<reference evidence="2 3" key="1">
    <citation type="submission" date="2015-07" db="EMBL/GenBank/DDBJ databases">
        <title>Comparative genomics of the Sigatoka disease complex on banana suggests a link between parallel evolutionary changes in Pseudocercospora fijiensis and Pseudocercospora eumusae and increased virulence on the banana host.</title>
        <authorList>
            <person name="Chang T.-C."/>
            <person name="Salvucci A."/>
            <person name="Crous P.W."/>
            <person name="Stergiopoulos I."/>
        </authorList>
    </citation>
    <scope>NUCLEOTIDE SEQUENCE [LARGE SCALE GENOMIC DNA]</scope>
    <source>
        <strain evidence="2 3">CBS 114824</strain>
    </source>
</reference>
<proteinExistence type="predicted"/>
<feature type="region of interest" description="Disordered" evidence="1">
    <location>
        <begin position="188"/>
        <end position="208"/>
    </location>
</feature>
<comment type="caution">
    <text evidence="2">The sequence shown here is derived from an EMBL/GenBank/DDBJ whole genome shotgun (WGS) entry which is preliminary data.</text>
</comment>
<name>A0A139H0X1_9PEZI</name>
<dbReference type="Proteomes" id="UP000070133">
    <property type="component" value="Unassembled WGS sequence"/>
</dbReference>
<evidence type="ECO:0000313" key="2">
    <source>
        <dbReference type="EMBL" id="KXS96106.1"/>
    </source>
</evidence>
<protein>
    <submittedName>
        <fullName evidence="2">Uncharacterized protein</fullName>
    </submittedName>
</protein>
<dbReference type="AlphaFoldDB" id="A0A139H0X1"/>